<keyword evidence="2" id="KW-0472">Membrane</keyword>
<proteinExistence type="predicted"/>
<feature type="transmembrane region" description="Helical" evidence="2">
    <location>
        <begin position="317"/>
        <end position="336"/>
    </location>
</feature>
<reference evidence="4 5" key="1">
    <citation type="submission" date="2019-06" db="EMBL/GenBank/DDBJ databases">
        <title>Whole genome shotgun sequence of Pseudonocardia saturnea NBRC 14499.</title>
        <authorList>
            <person name="Hosoyama A."/>
            <person name="Uohara A."/>
            <person name="Ohji S."/>
            <person name="Ichikawa N."/>
        </authorList>
    </citation>
    <scope>NUCLEOTIDE SEQUENCE [LARGE SCALE GENOMIC DNA]</scope>
    <source>
        <strain evidence="4 5">NBRC 14499</strain>
    </source>
</reference>
<dbReference type="PANTHER" id="PTHR23028">
    <property type="entry name" value="ACETYLTRANSFERASE"/>
    <property type="match status" value="1"/>
</dbReference>
<keyword evidence="2" id="KW-0812">Transmembrane</keyword>
<organism evidence="4 5">
    <name type="scientific">Pseudonocardia saturnea</name>
    <dbReference type="NCBI Taxonomy" id="33909"/>
    <lineage>
        <taxon>Bacteria</taxon>
        <taxon>Bacillati</taxon>
        <taxon>Actinomycetota</taxon>
        <taxon>Actinomycetes</taxon>
        <taxon>Pseudonocardiales</taxon>
        <taxon>Pseudonocardiaceae</taxon>
        <taxon>Pseudonocardia</taxon>
    </lineage>
</organism>
<feature type="transmembrane region" description="Helical" evidence="2">
    <location>
        <begin position="275"/>
        <end position="296"/>
    </location>
</feature>
<evidence type="ECO:0000256" key="1">
    <source>
        <dbReference type="SAM" id="MobiDB-lite"/>
    </source>
</evidence>
<feature type="transmembrane region" description="Helical" evidence="2">
    <location>
        <begin position="73"/>
        <end position="92"/>
    </location>
</feature>
<feature type="region of interest" description="Disordered" evidence="1">
    <location>
        <begin position="1"/>
        <end position="29"/>
    </location>
</feature>
<dbReference type="PANTHER" id="PTHR23028:SF131">
    <property type="entry name" value="BLR2367 PROTEIN"/>
    <property type="match status" value="1"/>
</dbReference>
<keyword evidence="2" id="KW-1133">Transmembrane helix</keyword>
<keyword evidence="4" id="KW-0012">Acyltransferase</keyword>
<evidence type="ECO:0000259" key="3">
    <source>
        <dbReference type="Pfam" id="PF01757"/>
    </source>
</evidence>
<feature type="transmembrane region" description="Helical" evidence="2">
    <location>
        <begin position="159"/>
        <end position="177"/>
    </location>
</feature>
<dbReference type="GO" id="GO:0016746">
    <property type="term" value="F:acyltransferase activity"/>
    <property type="evidence" value="ECO:0007669"/>
    <property type="project" value="UniProtKB-KW"/>
</dbReference>
<feature type="domain" description="Acyltransferase 3" evidence="3">
    <location>
        <begin position="35"/>
        <end position="366"/>
    </location>
</feature>
<evidence type="ECO:0000256" key="2">
    <source>
        <dbReference type="SAM" id="Phobius"/>
    </source>
</evidence>
<feature type="transmembrane region" description="Helical" evidence="2">
    <location>
        <begin position="104"/>
        <end position="125"/>
    </location>
</feature>
<gene>
    <name evidence="4" type="ORF">PSA01_37670</name>
</gene>
<evidence type="ECO:0000313" key="5">
    <source>
        <dbReference type="Proteomes" id="UP000320693"/>
    </source>
</evidence>
<feature type="transmembrane region" description="Helical" evidence="2">
    <location>
        <begin position="250"/>
        <end position="269"/>
    </location>
</feature>
<evidence type="ECO:0000313" key="4">
    <source>
        <dbReference type="EMBL" id="GEC26738.1"/>
    </source>
</evidence>
<feature type="transmembrane region" description="Helical" evidence="2">
    <location>
        <begin position="189"/>
        <end position="206"/>
    </location>
</feature>
<dbReference type="InterPro" id="IPR002656">
    <property type="entry name" value="Acyl_transf_3_dom"/>
</dbReference>
<accession>A0ABQ0S1E8</accession>
<keyword evidence="5" id="KW-1185">Reference proteome</keyword>
<dbReference type="InterPro" id="IPR050879">
    <property type="entry name" value="Acyltransferase_3"/>
</dbReference>
<name>A0ABQ0S1E8_9PSEU</name>
<feature type="transmembrane region" description="Helical" evidence="2">
    <location>
        <begin position="226"/>
        <end position="243"/>
    </location>
</feature>
<protein>
    <submittedName>
        <fullName evidence="4">Acyltransferase</fullName>
    </submittedName>
</protein>
<dbReference type="EMBL" id="BJNH01000042">
    <property type="protein sequence ID" value="GEC26738.1"/>
    <property type="molecule type" value="Genomic_DNA"/>
</dbReference>
<keyword evidence="4" id="KW-0808">Transferase</keyword>
<dbReference type="Proteomes" id="UP000320693">
    <property type="component" value="Unassembled WGS sequence"/>
</dbReference>
<feature type="transmembrane region" description="Helical" evidence="2">
    <location>
        <begin position="348"/>
        <end position="368"/>
    </location>
</feature>
<comment type="caution">
    <text evidence="4">The sequence shown here is derived from an EMBL/GenBank/DDBJ whole genome shotgun (WGS) entry which is preliminary data.</text>
</comment>
<feature type="transmembrane region" description="Helical" evidence="2">
    <location>
        <begin position="35"/>
        <end position="53"/>
    </location>
</feature>
<dbReference type="Pfam" id="PF01757">
    <property type="entry name" value="Acyl_transf_3"/>
    <property type="match status" value="1"/>
</dbReference>
<sequence length="394" mass="42765">MHGGARTPGQPGSYRGGVVVTTPNAGRTGTRREPAWDALRIGFVLLVVTYHATHLGPELHPELIERRFSFDHQVGASLLLVVSAYFACATLGRHSAGRYWWARVARLLPAFLVVVPVAWLTLHLLGPADWGDPPAHQILTNWLMLGNWDDVRYPWLDPAYWTLPLQLMAFTAAAVLSTTRWGTGPRLRVLLWTLLLVPLLLWPLRAAPGGLSDPPWWYGVVVDGLGFHRLHLFVAGIAIWLWSTRRMGPAHALALLTLCGAAQFLHSFAPGPDGTLEIDVVAVAGVCTGIAVVALASRLPNPGSWTPAPLAVALRRLAGISYGVYLVHQTIGYVLMRRLQDVGVGPMLQSAAMLGSALALGWLLTRLVERPAHGALMSAWDRLTARGSRSSPAV</sequence>